<dbReference type="AlphaFoldDB" id="A0A4C1V536"/>
<proteinExistence type="predicted"/>
<gene>
    <name evidence="3" type="ORF">EVAR_6735_1</name>
</gene>
<evidence type="ECO:0000313" key="4">
    <source>
        <dbReference type="Proteomes" id="UP000299102"/>
    </source>
</evidence>
<keyword evidence="2" id="KW-0732">Signal</keyword>
<feature type="region of interest" description="Disordered" evidence="1">
    <location>
        <begin position="195"/>
        <end position="217"/>
    </location>
</feature>
<keyword evidence="4" id="KW-1185">Reference proteome</keyword>
<feature type="signal peptide" evidence="2">
    <location>
        <begin position="1"/>
        <end position="16"/>
    </location>
</feature>
<sequence>MHRRMIGLCRLRGHAAMIVSLYRLCADGASLHACAVLASSCGVRQVIWPAPPTYGGLVFHHSAIHHGPRGPRALRIHGAAARLRRTSWSYKSSVSERRAARQCAGDCVAAHVALAQTAQEGLRLELRRALFRGARSLERFDITNDLDFVRFYVYSLCNPDILHPHPHVQAHAHSPNIQTHKHKLMHACTHVCTHTRTHSQSERLEKSKRERDKKGDA</sequence>
<dbReference type="EMBL" id="BGZK01000273">
    <property type="protein sequence ID" value="GBP33387.1"/>
    <property type="molecule type" value="Genomic_DNA"/>
</dbReference>
<organism evidence="3 4">
    <name type="scientific">Eumeta variegata</name>
    <name type="common">Bagworm moth</name>
    <name type="synonym">Eumeta japonica</name>
    <dbReference type="NCBI Taxonomy" id="151549"/>
    <lineage>
        <taxon>Eukaryota</taxon>
        <taxon>Metazoa</taxon>
        <taxon>Ecdysozoa</taxon>
        <taxon>Arthropoda</taxon>
        <taxon>Hexapoda</taxon>
        <taxon>Insecta</taxon>
        <taxon>Pterygota</taxon>
        <taxon>Neoptera</taxon>
        <taxon>Endopterygota</taxon>
        <taxon>Lepidoptera</taxon>
        <taxon>Glossata</taxon>
        <taxon>Ditrysia</taxon>
        <taxon>Tineoidea</taxon>
        <taxon>Psychidae</taxon>
        <taxon>Oiketicinae</taxon>
        <taxon>Eumeta</taxon>
    </lineage>
</organism>
<reference evidence="3 4" key="1">
    <citation type="journal article" date="2019" name="Commun. Biol.">
        <title>The bagworm genome reveals a unique fibroin gene that provides high tensile strength.</title>
        <authorList>
            <person name="Kono N."/>
            <person name="Nakamura H."/>
            <person name="Ohtoshi R."/>
            <person name="Tomita M."/>
            <person name="Numata K."/>
            <person name="Arakawa K."/>
        </authorList>
    </citation>
    <scope>NUCLEOTIDE SEQUENCE [LARGE SCALE GENOMIC DNA]</scope>
</reference>
<dbReference type="Proteomes" id="UP000299102">
    <property type="component" value="Unassembled WGS sequence"/>
</dbReference>
<comment type="caution">
    <text evidence="3">The sequence shown here is derived from an EMBL/GenBank/DDBJ whole genome shotgun (WGS) entry which is preliminary data.</text>
</comment>
<evidence type="ECO:0000256" key="1">
    <source>
        <dbReference type="SAM" id="MobiDB-lite"/>
    </source>
</evidence>
<evidence type="ECO:0000256" key="2">
    <source>
        <dbReference type="SAM" id="SignalP"/>
    </source>
</evidence>
<evidence type="ECO:0000313" key="3">
    <source>
        <dbReference type="EMBL" id="GBP33387.1"/>
    </source>
</evidence>
<feature type="chain" id="PRO_5020022455" evidence="2">
    <location>
        <begin position="17"/>
        <end position="217"/>
    </location>
</feature>
<feature type="compositionally biased region" description="Basic and acidic residues" evidence="1">
    <location>
        <begin position="199"/>
        <end position="217"/>
    </location>
</feature>
<accession>A0A4C1V536</accession>
<protein>
    <submittedName>
        <fullName evidence="3">Uncharacterized protein</fullName>
    </submittedName>
</protein>
<name>A0A4C1V536_EUMVA</name>